<dbReference type="InterPro" id="IPR011059">
    <property type="entry name" value="Metal-dep_hydrolase_composite"/>
</dbReference>
<dbReference type="SUPFAM" id="SSF51338">
    <property type="entry name" value="Composite domain of metallo-dependent hydrolases"/>
    <property type="match status" value="1"/>
</dbReference>
<evidence type="ECO:0000256" key="8">
    <source>
        <dbReference type="ARBA" id="ARBA00022631"/>
    </source>
</evidence>
<evidence type="ECO:0000256" key="4">
    <source>
        <dbReference type="ARBA" id="ARBA00010286"/>
    </source>
</evidence>
<comment type="subunit">
    <text evidence="6">Homotetramer.</text>
</comment>
<dbReference type="InterPro" id="IPR050138">
    <property type="entry name" value="DHOase/Allantoinase_Hydrolase"/>
</dbReference>
<evidence type="ECO:0000256" key="6">
    <source>
        <dbReference type="ARBA" id="ARBA00011881"/>
    </source>
</evidence>
<dbReference type="GO" id="GO:0050897">
    <property type="term" value="F:cobalt ion binding"/>
    <property type="evidence" value="ECO:0007669"/>
    <property type="project" value="InterPro"/>
</dbReference>
<feature type="domain" description="Amidohydrolase-related" evidence="12">
    <location>
        <begin position="113"/>
        <end position="488"/>
    </location>
</feature>
<comment type="cofactor">
    <cofactor evidence="1">
        <name>Zn(2+)</name>
        <dbReference type="ChEBI" id="CHEBI:29105"/>
    </cofactor>
</comment>
<dbReference type="EMBL" id="RJJQ01000016">
    <property type="protein sequence ID" value="RNI20416.1"/>
    <property type="molecule type" value="Genomic_DNA"/>
</dbReference>
<name>A0A3M9M4J3_9MICO</name>
<dbReference type="GO" id="GO:0005737">
    <property type="term" value="C:cytoplasm"/>
    <property type="evidence" value="ECO:0007669"/>
    <property type="project" value="TreeGrafter"/>
</dbReference>
<keyword evidence="14" id="KW-1185">Reference proteome</keyword>
<evidence type="ECO:0000256" key="7">
    <source>
        <dbReference type="ARBA" id="ARBA00012863"/>
    </source>
</evidence>
<dbReference type="SUPFAM" id="SSF51556">
    <property type="entry name" value="Metallo-dependent hydrolases"/>
    <property type="match status" value="1"/>
</dbReference>
<gene>
    <name evidence="13" type="primary">allB</name>
    <name evidence="13" type="ORF">EFY87_14350</name>
</gene>
<dbReference type="Gene3D" id="3.20.20.140">
    <property type="entry name" value="Metal-dependent hydrolases"/>
    <property type="match status" value="1"/>
</dbReference>
<dbReference type="NCBIfam" id="TIGR03178">
    <property type="entry name" value="allantoinase"/>
    <property type="match status" value="1"/>
</dbReference>
<dbReference type="PROSITE" id="PS00482">
    <property type="entry name" value="DIHYDROOROTASE_1"/>
    <property type="match status" value="1"/>
</dbReference>
<keyword evidence="8" id="KW-0659">Purine metabolism</keyword>
<evidence type="ECO:0000256" key="9">
    <source>
        <dbReference type="ARBA" id="ARBA00022723"/>
    </source>
</evidence>
<evidence type="ECO:0000313" key="14">
    <source>
        <dbReference type="Proteomes" id="UP000271678"/>
    </source>
</evidence>
<evidence type="ECO:0000313" key="13">
    <source>
        <dbReference type="EMBL" id="RNI20416.1"/>
    </source>
</evidence>
<dbReference type="GO" id="GO:0004038">
    <property type="term" value="F:allantoinase activity"/>
    <property type="evidence" value="ECO:0007669"/>
    <property type="project" value="UniProtKB-EC"/>
</dbReference>
<dbReference type="PANTHER" id="PTHR43668:SF2">
    <property type="entry name" value="ALLANTOINASE"/>
    <property type="match status" value="1"/>
</dbReference>
<dbReference type="PANTHER" id="PTHR43668">
    <property type="entry name" value="ALLANTOINASE"/>
    <property type="match status" value="1"/>
</dbReference>
<dbReference type="Proteomes" id="UP000271678">
    <property type="component" value="Unassembled WGS sequence"/>
</dbReference>
<evidence type="ECO:0000256" key="10">
    <source>
        <dbReference type="ARBA" id="ARBA00022801"/>
    </source>
</evidence>
<comment type="caution">
    <text evidence="13">The sequence shown here is derived from an EMBL/GenBank/DDBJ whole genome shotgun (WGS) entry which is preliminary data.</text>
</comment>
<dbReference type="InterPro" id="IPR006680">
    <property type="entry name" value="Amidohydro-rel"/>
</dbReference>
<dbReference type="GO" id="GO:0008270">
    <property type="term" value="F:zinc ion binding"/>
    <property type="evidence" value="ECO:0007669"/>
    <property type="project" value="InterPro"/>
</dbReference>
<dbReference type="InterPro" id="IPR032466">
    <property type="entry name" value="Metal_Hydrolase"/>
</dbReference>
<dbReference type="GO" id="GO:0006145">
    <property type="term" value="P:purine nucleobase catabolic process"/>
    <property type="evidence" value="ECO:0007669"/>
    <property type="project" value="TreeGrafter"/>
</dbReference>
<organism evidence="13 14">
    <name type="scientific">Flexivirga caeni</name>
    <dbReference type="NCBI Taxonomy" id="2294115"/>
    <lineage>
        <taxon>Bacteria</taxon>
        <taxon>Bacillati</taxon>
        <taxon>Actinomycetota</taxon>
        <taxon>Actinomycetes</taxon>
        <taxon>Micrococcales</taxon>
        <taxon>Dermacoccaceae</taxon>
        <taxon>Flexivirga</taxon>
    </lineage>
</organism>
<keyword evidence="11" id="KW-0862">Zinc</keyword>
<reference evidence="13 14" key="1">
    <citation type="submission" date="2018-11" db="EMBL/GenBank/DDBJ databases">
        <title>Draft genome of Simplicispira Flexivirga sp. BO-16.</title>
        <authorList>
            <person name="Im W.T."/>
        </authorList>
    </citation>
    <scope>NUCLEOTIDE SEQUENCE [LARGE SCALE GENOMIC DNA]</scope>
    <source>
        <strain evidence="13 14">BO-16</strain>
    </source>
</reference>
<keyword evidence="10 13" id="KW-0378">Hydrolase</keyword>
<evidence type="ECO:0000256" key="11">
    <source>
        <dbReference type="ARBA" id="ARBA00022833"/>
    </source>
</evidence>
<dbReference type="InterPro" id="IPR017593">
    <property type="entry name" value="Allantoinase"/>
</dbReference>
<evidence type="ECO:0000256" key="5">
    <source>
        <dbReference type="ARBA" id="ARBA00010368"/>
    </source>
</evidence>
<evidence type="ECO:0000256" key="1">
    <source>
        <dbReference type="ARBA" id="ARBA00001947"/>
    </source>
</evidence>
<dbReference type="Pfam" id="PF01979">
    <property type="entry name" value="Amidohydro_1"/>
    <property type="match status" value="1"/>
</dbReference>
<comment type="similarity">
    <text evidence="4">Belongs to the metallo-dependent hydrolases superfamily. DHOase family. Class I DHOase subfamily.</text>
</comment>
<evidence type="ECO:0000256" key="2">
    <source>
        <dbReference type="ARBA" id="ARBA00002368"/>
    </source>
</evidence>
<comment type="similarity">
    <text evidence="5">Belongs to the metallo-dependent hydrolases superfamily. Allantoinase family.</text>
</comment>
<dbReference type="EC" id="3.5.2.5" evidence="7"/>
<comment type="pathway">
    <text evidence="3">Nitrogen metabolism; (S)-allantoin degradation; allantoate from (S)-allantoin: step 1/1.</text>
</comment>
<dbReference type="InterPro" id="IPR002195">
    <property type="entry name" value="Dihydroorotase_CS"/>
</dbReference>
<evidence type="ECO:0000256" key="3">
    <source>
        <dbReference type="ARBA" id="ARBA00004968"/>
    </source>
</evidence>
<sequence length="504" mass="53527">MGGNRASRGPHRAPRGDLVTDRAADLAAVNQPERVRAQIAEFLATHDDPRVSDALTVTGGAGFDLVVRAARAVTPDGMIACEVGVRGGRIAAVEALGSGLSAATVVELADDETLLPGVVDAHVHVNEPGRTDWEGFRTATLAAAAGGVTTIVDMPLNCIPSTVTAEALEFKQLVATGQTFVDVGFWGGAVPGNRTHLRALQEAGVFGFKCFLLDSGVPEFPPLTTELLEDYLTTIGAFDGLMIVHAEDAETIAHAPQPHGSRYADFLGSRPREAENLAIAAVIERARRTGARVHILHLSSSDALPMLRAAKRDGIDITAETCPHYLALVAQDVPNGGTAYKCCPPIREASNRDLLWDALADGTIDYIASDHSPSTVELKDLAGGDFGTAWGGIASVQLQLAVVWTEARRRGIALEQVSQWLSAAPASRIGLRHKGKIALGYDADLVVFAADEEFTVDARKLHHKNPVTAYDGKNVTGGVHATFVRGVRVDFEHPRGRLLQHGTD</sequence>
<evidence type="ECO:0000259" key="12">
    <source>
        <dbReference type="Pfam" id="PF01979"/>
    </source>
</evidence>
<dbReference type="AlphaFoldDB" id="A0A3M9M4J3"/>
<protein>
    <recommendedName>
        <fullName evidence="7">allantoinase</fullName>
        <ecNumber evidence="7">3.5.2.5</ecNumber>
    </recommendedName>
</protein>
<dbReference type="FunFam" id="3.20.20.140:FF:000032">
    <property type="entry name" value="Allantoinase Dal1"/>
    <property type="match status" value="1"/>
</dbReference>
<dbReference type="OrthoDB" id="9803027at2"/>
<keyword evidence="9" id="KW-0479">Metal-binding</keyword>
<comment type="function">
    <text evidence="2">Catalyzes the reversible cyclization of carbamoyl aspartate to dihydroorotate.</text>
</comment>
<proteinExistence type="inferred from homology"/>
<accession>A0A3M9M4J3</accession>
<dbReference type="GO" id="GO:0000256">
    <property type="term" value="P:allantoin catabolic process"/>
    <property type="evidence" value="ECO:0007669"/>
    <property type="project" value="InterPro"/>
</dbReference>